<dbReference type="OrthoDB" id="2656072at2759"/>
<evidence type="ECO:0000256" key="1">
    <source>
        <dbReference type="SAM" id="MobiDB-lite"/>
    </source>
</evidence>
<name>A0A0C3AS29_PILCF</name>
<accession>A0A0C3AS29</accession>
<dbReference type="InParanoid" id="A0A0C3AS29"/>
<reference evidence="2 3" key="1">
    <citation type="submission" date="2014-04" db="EMBL/GenBank/DDBJ databases">
        <authorList>
            <consortium name="DOE Joint Genome Institute"/>
            <person name="Kuo A."/>
            <person name="Tarkka M."/>
            <person name="Buscot F."/>
            <person name="Kohler A."/>
            <person name="Nagy L.G."/>
            <person name="Floudas D."/>
            <person name="Copeland A."/>
            <person name="Barry K.W."/>
            <person name="Cichocki N."/>
            <person name="Veneault-Fourrey C."/>
            <person name="LaButti K."/>
            <person name="Lindquist E.A."/>
            <person name="Lipzen A."/>
            <person name="Lundell T."/>
            <person name="Morin E."/>
            <person name="Murat C."/>
            <person name="Sun H."/>
            <person name="Tunlid A."/>
            <person name="Henrissat B."/>
            <person name="Grigoriev I.V."/>
            <person name="Hibbett D.S."/>
            <person name="Martin F."/>
            <person name="Nordberg H.P."/>
            <person name="Cantor M.N."/>
            <person name="Hua S.X."/>
        </authorList>
    </citation>
    <scope>NUCLEOTIDE SEQUENCE [LARGE SCALE GENOMIC DNA]</scope>
    <source>
        <strain evidence="2 3">F 1598</strain>
    </source>
</reference>
<dbReference type="EMBL" id="KN833032">
    <property type="protein sequence ID" value="KIM76723.1"/>
    <property type="molecule type" value="Genomic_DNA"/>
</dbReference>
<keyword evidence="3" id="KW-1185">Reference proteome</keyword>
<protein>
    <submittedName>
        <fullName evidence="2">Uncharacterized protein</fullName>
    </submittedName>
</protein>
<dbReference type="AlphaFoldDB" id="A0A0C3AS29"/>
<reference evidence="3" key="2">
    <citation type="submission" date="2015-01" db="EMBL/GenBank/DDBJ databases">
        <title>Evolutionary Origins and Diversification of the Mycorrhizal Mutualists.</title>
        <authorList>
            <consortium name="DOE Joint Genome Institute"/>
            <consortium name="Mycorrhizal Genomics Consortium"/>
            <person name="Kohler A."/>
            <person name="Kuo A."/>
            <person name="Nagy L.G."/>
            <person name="Floudas D."/>
            <person name="Copeland A."/>
            <person name="Barry K.W."/>
            <person name="Cichocki N."/>
            <person name="Veneault-Fourrey C."/>
            <person name="LaButti K."/>
            <person name="Lindquist E.A."/>
            <person name="Lipzen A."/>
            <person name="Lundell T."/>
            <person name="Morin E."/>
            <person name="Murat C."/>
            <person name="Riley R."/>
            <person name="Ohm R."/>
            <person name="Sun H."/>
            <person name="Tunlid A."/>
            <person name="Henrissat B."/>
            <person name="Grigoriev I.V."/>
            <person name="Hibbett D.S."/>
            <person name="Martin F."/>
        </authorList>
    </citation>
    <scope>NUCLEOTIDE SEQUENCE [LARGE SCALE GENOMIC DNA]</scope>
    <source>
        <strain evidence="3">F 1598</strain>
    </source>
</reference>
<proteinExistence type="predicted"/>
<evidence type="ECO:0000313" key="2">
    <source>
        <dbReference type="EMBL" id="KIM76723.1"/>
    </source>
</evidence>
<organism evidence="2 3">
    <name type="scientific">Piloderma croceum (strain F 1598)</name>
    <dbReference type="NCBI Taxonomy" id="765440"/>
    <lineage>
        <taxon>Eukaryota</taxon>
        <taxon>Fungi</taxon>
        <taxon>Dikarya</taxon>
        <taxon>Basidiomycota</taxon>
        <taxon>Agaricomycotina</taxon>
        <taxon>Agaricomycetes</taxon>
        <taxon>Agaricomycetidae</taxon>
        <taxon>Atheliales</taxon>
        <taxon>Atheliaceae</taxon>
        <taxon>Piloderma</taxon>
    </lineage>
</organism>
<gene>
    <name evidence="2" type="ORF">PILCRDRAFT_12594</name>
</gene>
<dbReference type="HOGENOM" id="CLU_1030918_0_0_1"/>
<evidence type="ECO:0000313" key="3">
    <source>
        <dbReference type="Proteomes" id="UP000054166"/>
    </source>
</evidence>
<sequence>MRSVTSKVHRGLSHKSSTRSTTTRRVGNSNCREIIHTVLRASKQNERIATASTRRQTRLQMLSAEDHAIASEMDHHYTTHDYGDTDNAYIAPGDEGFEFSHGGGEYADFDSFRTGFGELAGRRVDDRTRRDRTDVCSENWEKQTDALVVSYLEWKAADEKMDSEGSAADNDDHTIGMRVIVEELDVFYRTMNTYYMRQSDVYSNAALVRGGCLGTAPLFPSTAFSLRTLEVYRQTHRVCPRVSIQAEVRPLPTLAHQPILNCV</sequence>
<feature type="region of interest" description="Disordered" evidence="1">
    <location>
        <begin position="1"/>
        <end position="29"/>
    </location>
</feature>
<dbReference type="Proteomes" id="UP000054166">
    <property type="component" value="Unassembled WGS sequence"/>
</dbReference>
<feature type="compositionally biased region" description="Basic residues" evidence="1">
    <location>
        <begin position="7"/>
        <end position="17"/>
    </location>
</feature>